<proteinExistence type="predicted"/>
<dbReference type="AlphaFoldDB" id="A0A8T2QU27"/>
<dbReference type="Gene3D" id="3.40.50.880">
    <property type="match status" value="1"/>
</dbReference>
<comment type="caution">
    <text evidence="2">The sequence shown here is derived from an EMBL/GenBank/DDBJ whole genome shotgun (WGS) entry which is preliminary data.</text>
</comment>
<reference evidence="2" key="1">
    <citation type="submission" date="2021-08" db="EMBL/GenBank/DDBJ databases">
        <title>WGS assembly of Ceratopteris richardii.</title>
        <authorList>
            <person name="Marchant D.B."/>
            <person name="Chen G."/>
            <person name="Jenkins J."/>
            <person name="Shu S."/>
            <person name="Leebens-Mack J."/>
            <person name="Grimwood J."/>
            <person name="Schmutz J."/>
            <person name="Soltis P."/>
            <person name="Soltis D."/>
            <person name="Chen Z.-H."/>
        </authorList>
    </citation>
    <scope>NUCLEOTIDE SEQUENCE</scope>
    <source>
        <strain evidence="2">Whitten #5841</strain>
        <tissue evidence="2">Leaf</tissue>
    </source>
</reference>
<dbReference type="Pfam" id="PF01965">
    <property type="entry name" value="DJ-1_PfpI"/>
    <property type="match status" value="1"/>
</dbReference>
<dbReference type="CDD" id="cd03139">
    <property type="entry name" value="GATase1_PfpI_2"/>
    <property type="match status" value="1"/>
</dbReference>
<dbReference type="EMBL" id="CM035437">
    <property type="protein sequence ID" value="KAH7287539.1"/>
    <property type="molecule type" value="Genomic_DNA"/>
</dbReference>
<protein>
    <recommendedName>
        <fullName evidence="1">DJ-1/PfpI domain-containing protein</fullName>
    </recommendedName>
</protein>
<dbReference type="OMA" id="VHPHTRF"/>
<dbReference type="PANTHER" id="PTHR43130:SF2">
    <property type="entry name" value="DJ-1_PFPI DOMAIN-CONTAINING PROTEIN"/>
    <property type="match status" value="1"/>
</dbReference>
<organism evidence="2 3">
    <name type="scientific">Ceratopteris richardii</name>
    <name type="common">Triangle waterfern</name>
    <dbReference type="NCBI Taxonomy" id="49495"/>
    <lineage>
        <taxon>Eukaryota</taxon>
        <taxon>Viridiplantae</taxon>
        <taxon>Streptophyta</taxon>
        <taxon>Embryophyta</taxon>
        <taxon>Tracheophyta</taxon>
        <taxon>Polypodiopsida</taxon>
        <taxon>Polypodiidae</taxon>
        <taxon>Polypodiales</taxon>
        <taxon>Pteridineae</taxon>
        <taxon>Pteridaceae</taxon>
        <taxon>Parkerioideae</taxon>
        <taxon>Ceratopteris</taxon>
    </lineage>
</organism>
<dbReference type="PANTHER" id="PTHR43130">
    <property type="entry name" value="ARAC-FAMILY TRANSCRIPTIONAL REGULATOR"/>
    <property type="match status" value="1"/>
</dbReference>
<dbReference type="InterPro" id="IPR029062">
    <property type="entry name" value="Class_I_gatase-like"/>
</dbReference>
<evidence type="ECO:0000259" key="1">
    <source>
        <dbReference type="Pfam" id="PF01965"/>
    </source>
</evidence>
<dbReference type="SUPFAM" id="SSF52317">
    <property type="entry name" value="Class I glutamine amidotransferase-like"/>
    <property type="match status" value="1"/>
</dbReference>
<sequence length="232" mass="24610">MAQTKGDATGAAESEIVVAIPLFHRFTALDAVGPYEALHMVPGLTVRFVSAREGEAIAADMGMLRLLSTASFADLQQPDIIVVPGGPGSFAALSDPLFMDWLKQAHTTSTYTTSVCTGSLALGAAGLLEGLHATCHWSCYKDLAAFGAVPSEQRVIQQGKIITSAGVSSGIDMALHLISLLKGEEVAKMVQLLIEYDPQPPYDVGAPSKAGEELVKKTKDFSQYFLNKLPTN</sequence>
<gene>
    <name evidence="2" type="ORF">KP509_32G061100</name>
</gene>
<keyword evidence="3" id="KW-1185">Reference proteome</keyword>
<feature type="domain" description="DJ-1/PfpI" evidence="1">
    <location>
        <begin position="18"/>
        <end position="179"/>
    </location>
</feature>
<accession>A0A8T2QU27</accession>
<evidence type="ECO:0000313" key="3">
    <source>
        <dbReference type="Proteomes" id="UP000825935"/>
    </source>
</evidence>
<dbReference type="InterPro" id="IPR002818">
    <property type="entry name" value="DJ-1/PfpI"/>
</dbReference>
<name>A0A8T2QU27_CERRI</name>
<evidence type="ECO:0000313" key="2">
    <source>
        <dbReference type="EMBL" id="KAH7287539.1"/>
    </source>
</evidence>
<dbReference type="InterPro" id="IPR052158">
    <property type="entry name" value="INH-QAR"/>
</dbReference>
<dbReference type="OrthoDB" id="531033at2759"/>
<dbReference type="GO" id="GO:0006355">
    <property type="term" value="P:regulation of DNA-templated transcription"/>
    <property type="evidence" value="ECO:0007669"/>
    <property type="project" value="TreeGrafter"/>
</dbReference>
<dbReference type="Proteomes" id="UP000825935">
    <property type="component" value="Chromosome 32"/>
</dbReference>